<dbReference type="EMBL" id="UZAG01002525">
    <property type="protein sequence ID" value="VDO13613.1"/>
    <property type="molecule type" value="Genomic_DNA"/>
</dbReference>
<keyword evidence="3" id="KW-1185">Reference proteome</keyword>
<dbReference type="Proteomes" id="UP000280834">
    <property type="component" value="Unassembled WGS sequence"/>
</dbReference>
<keyword evidence="1" id="KW-0812">Transmembrane</keyword>
<gene>
    <name evidence="2" type="ORF">BTMF_LOCUS2909</name>
</gene>
<accession>A0A0R3QB77</accession>
<feature type="transmembrane region" description="Helical" evidence="1">
    <location>
        <begin position="66"/>
        <end position="81"/>
    </location>
</feature>
<evidence type="ECO:0000313" key="3">
    <source>
        <dbReference type="Proteomes" id="UP000280834"/>
    </source>
</evidence>
<evidence type="ECO:0000256" key="1">
    <source>
        <dbReference type="SAM" id="Phobius"/>
    </source>
</evidence>
<evidence type="ECO:0000313" key="2">
    <source>
        <dbReference type="EMBL" id="VDO13613.1"/>
    </source>
</evidence>
<evidence type="ECO:0000313" key="4">
    <source>
        <dbReference type="WBParaSite" id="BTMF_0000359901-mRNA-1"/>
    </source>
</evidence>
<keyword evidence="1" id="KW-0472">Membrane</keyword>
<reference evidence="4" key="1">
    <citation type="submission" date="2017-02" db="UniProtKB">
        <authorList>
            <consortium name="WormBaseParasite"/>
        </authorList>
    </citation>
    <scope>IDENTIFICATION</scope>
</reference>
<sequence>MCVCNIYVYCIGTQCTSDLHVCLCLCVFLRVSVCMCPLGYVCILSAYTEVYLKLCVCHTGILKVRYIYIYMCVCVCMYVCVKDRCAQRWCKCGSIHRARAVLLGI</sequence>
<proteinExistence type="predicted"/>
<dbReference type="AlphaFoldDB" id="A0A0R3QB77"/>
<keyword evidence="1" id="KW-1133">Transmembrane helix</keyword>
<reference evidence="2 3" key="2">
    <citation type="submission" date="2018-11" db="EMBL/GenBank/DDBJ databases">
        <authorList>
            <consortium name="Pathogen Informatics"/>
        </authorList>
    </citation>
    <scope>NUCLEOTIDE SEQUENCE [LARGE SCALE GENOMIC DNA]</scope>
</reference>
<feature type="transmembrane region" description="Helical" evidence="1">
    <location>
        <begin position="21"/>
        <end position="46"/>
    </location>
</feature>
<name>A0A0R3QB77_9BILA</name>
<dbReference type="WBParaSite" id="BTMF_0000359901-mRNA-1">
    <property type="protein sequence ID" value="BTMF_0000359901-mRNA-1"/>
    <property type="gene ID" value="BTMF_0000359901"/>
</dbReference>
<organism evidence="4">
    <name type="scientific">Brugia timori</name>
    <dbReference type="NCBI Taxonomy" id="42155"/>
    <lineage>
        <taxon>Eukaryota</taxon>
        <taxon>Metazoa</taxon>
        <taxon>Ecdysozoa</taxon>
        <taxon>Nematoda</taxon>
        <taxon>Chromadorea</taxon>
        <taxon>Rhabditida</taxon>
        <taxon>Spirurina</taxon>
        <taxon>Spiruromorpha</taxon>
        <taxon>Filarioidea</taxon>
        <taxon>Onchocercidae</taxon>
        <taxon>Brugia</taxon>
    </lineage>
</organism>
<protein>
    <submittedName>
        <fullName evidence="4">Syntaxin-binding protein 2</fullName>
    </submittedName>
</protein>